<evidence type="ECO:0000313" key="3">
    <source>
        <dbReference type="Proteomes" id="UP000541444"/>
    </source>
</evidence>
<keyword evidence="3" id="KW-1185">Reference proteome</keyword>
<protein>
    <submittedName>
        <fullName evidence="2">Uncharacterized protein</fullName>
    </submittedName>
</protein>
<proteinExistence type="predicted"/>
<organism evidence="2 3">
    <name type="scientific">Kingdonia uniflora</name>
    <dbReference type="NCBI Taxonomy" id="39325"/>
    <lineage>
        <taxon>Eukaryota</taxon>
        <taxon>Viridiplantae</taxon>
        <taxon>Streptophyta</taxon>
        <taxon>Embryophyta</taxon>
        <taxon>Tracheophyta</taxon>
        <taxon>Spermatophyta</taxon>
        <taxon>Magnoliopsida</taxon>
        <taxon>Ranunculales</taxon>
        <taxon>Circaeasteraceae</taxon>
        <taxon>Kingdonia</taxon>
    </lineage>
</organism>
<accession>A0A7J7M7P8</accession>
<name>A0A7J7M7P8_9MAGN</name>
<evidence type="ECO:0000313" key="1">
    <source>
        <dbReference type="EMBL" id="KAF6146111.1"/>
    </source>
</evidence>
<evidence type="ECO:0000313" key="2">
    <source>
        <dbReference type="EMBL" id="KAF6150899.1"/>
    </source>
</evidence>
<sequence length="61" mass="7335">MELEVDVTLKKRHTLTDKDYNERAFKMAYQMNLLHVHLDELLSEVLLESFIQRPMSQDEKN</sequence>
<comment type="caution">
    <text evidence="2">The sequence shown here is derived from an EMBL/GenBank/DDBJ whole genome shotgun (WGS) entry which is preliminary data.</text>
</comment>
<dbReference type="AlphaFoldDB" id="A0A7J7M7P8"/>
<dbReference type="Proteomes" id="UP000541444">
    <property type="component" value="Unassembled WGS sequence"/>
</dbReference>
<gene>
    <name evidence="1" type="ORF">GIB67_010324</name>
    <name evidence="2" type="ORF">GIB67_020982</name>
</gene>
<dbReference type="EMBL" id="JACGCM010002014">
    <property type="protein sequence ID" value="KAF6146111.1"/>
    <property type="molecule type" value="Genomic_DNA"/>
</dbReference>
<dbReference type="EMBL" id="JACGCM010001726">
    <property type="protein sequence ID" value="KAF6150899.1"/>
    <property type="molecule type" value="Genomic_DNA"/>
</dbReference>
<reference evidence="2 3" key="1">
    <citation type="journal article" date="2020" name="IScience">
        <title>Genome Sequencing of the Endangered Kingdonia uniflora (Circaeasteraceae, Ranunculales) Reveals Potential Mechanisms of Evolutionary Specialization.</title>
        <authorList>
            <person name="Sun Y."/>
            <person name="Deng T."/>
            <person name="Zhang A."/>
            <person name="Moore M.J."/>
            <person name="Landis J.B."/>
            <person name="Lin N."/>
            <person name="Zhang H."/>
            <person name="Zhang X."/>
            <person name="Huang J."/>
            <person name="Zhang X."/>
            <person name="Sun H."/>
            <person name="Wang H."/>
        </authorList>
    </citation>
    <scope>NUCLEOTIDE SEQUENCE [LARGE SCALE GENOMIC DNA]</scope>
    <source>
        <strain evidence="2">TB1705</strain>
        <tissue evidence="2">Leaf</tissue>
    </source>
</reference>